<dbReference type="Proteomes" id="UP000247099">
    <property type="component" value="Unassembled WGS sequence"/>
</dbReference>
<gene>
    <name evidence="1" type="ORF">DDZ13_15165</name>
</gene>
<comment type="caution">
    <text evidence="1">The sequence shown here is derived from an EMBL/GenBank/DDBJ whole genome shotgun (WGS) entry which is preliminary data.</text>
</comment>
<dbReference type="InParanoid" id="A0A317ZCG9"/>
<keyword evidence="2" id="KW-1185">Reference proteome</keyword>
<protein>
    <recommendedName>
        <fullName evidence="3">DUF1049 domain-containing protein</fullName>
    </recommendedName>
</protein>
<dbReference type="EMBL" id="QHJQ01000026">
    <property type="protein sequence ID" value="PXA02824.1"/>
    <property type="molecule type" value="Genomic_DNA"/>
</dbReference>
<proteinExistence type="predicted"/>
<evidence type="ECO:0000313" key="2">
    <source>
        <dbReference type="Proteomes" id="UP000247099"/>
    </source>
</evidence>
<reference evidence="1 2" key="1">
    <citation type="submission" date="2018-05" db="EMBL/GenBank/DDBJ databases">
        <title>Coraliomargarita sinensis sp. nov., isolated from a marine solar saltern.</title>
        <authorList>
            <person name="Zhou L.Y."/>
        </authorList>
    </citation>
    <scope>NUCLEOTIDE SEQUENCE [LARGE SCALE GENOMIC DNA]</scope>
    <source>
        <strain evidence="1 2">WN38</strain>
    </source>
</reference>
<sequence>MRIQVTMQKLKLIVLLVLVVLAIVLVLQNTEAVDTRLFFITVTMPRAVLLTLTLLTGYTSLSIKDWGHGAIKLPCPR</sequence>
<evidence type="ECO:0008006" key="3">
    <source>
        <dbReference type="Google" id="ProtNLM"/>
    </source>
</evidence>
<dbReference type="AlphaFoldDB" id="A0A317ZCG9"/>
<accession>A0A317ZCG9</accession>
<evidence type="ECO:0000313" key="1">
    <source>
        <dbReference type="EMBL" id="PXA02824.1"/>
    </source>
</evidence>
<name>A0A317ZCG9_9BACT</name>
<organism evidence="1 2">
    <name type="scientific">Coraliomargarita sinensis</name>
    <dbReference type="NCBI Taxonomy" id="2174842"/>
    <lineage>
        <taxon>Bacteria</taxon>
        <taxon>Pseudomonadati</taxon>
        <taxon>Verrucomicrobiota</taxon>
        <taxon>Opitutia</taxon>
        <taxon>Puniceicoccales</taxon>
        <taxon>Coraliomargaritaceae</taxon>
        <taxon>Coraliomargarita</taxon>
    </lineage>
</organism>